<dbReference type="SUPFAM" id="SSF53223">
    <property type="entry name" value="Aminoacid dehydrogenase-like, N-terminal domain"/>
    <property type="match status" value="1"/>
</dbReference>
<protein>
    <submittedName>
        <fullName evidence="7">NAD-glutamate dehydrogenase</fullName>
    </submittedName>
</protein>
<comment type="caution">
    <text evidence="7">The sequence shown here is derived from an EMBL/GenBank/DDBJ whole genome shotgun (WGS) entry which is preliminary data.</text>
</comment>
<evidence type="ECO:0000259" key="6">
    <source>
        <dbReference type="Pfam" id="PF21077"/>
    </source>
</evidence>
<dbReference type="Pfam" id="PF21075">
    <property type="entry name" value="GDH_ACT1"/>
    <property type="match status" value="1"/>
</dbReference>
<gene>
    <name evidence="7" type="ORF">DJ017_02980</name>
</gene>
<dbReference type="InterPro" id="IPR049056">
    <property type="entry name" value="NAD_Glu_DH_HM3"/>
</dbReference>
<dbReference type="InterPro" id="IPR007780">
    <property type="entry name" value="NAD_Glu_DH_bac"/>
</dbReference>
<proteinExistence type="predicted"/>
<evidence type="ECO:0000256" key="1">
    <source>
        <dbReference type="ARBA" id="ARBA00023002"/>
    </source>
</evidence>
<keyword evidence="8" id="KW-1185">Reference proteome</keyword>
<name>A0A328AFN7_9CAUL</name>
<accession>A0A328AFN7</accession>
<dbReference type="RefSeq" id="WP_111527314.1">
    <property type="nucleotide sequence ID" value="NZ_QFYQ01000001.1"/>
</dbReference>
<evidence type="ECO:0000259" key="4">
    <source>
        <dbReference type="Pfam" id="PF21075"/>
    </source>
</evidence>
<sequence>MSRNPRAAGLVRAVMAALGEDPAKESARDFAGQAAADAAPDELPELSTPELAANLADFWRFGERRRGRGPTMRIVPAEGRKAKLDRLEIVQDDAPFLVDSIMGEIADQGLSVRAMFHPIVEVARDRAGVRGATGTARRESMVQVILDPVGADREAALLAGLKATLADVRAAVDDFPAMLELMRRTVAETRAHPDKASAEEVAFLSWLEAEQFVFLGARAYEYPKLANGDYAPEEPVYQAKDGLGILRDPERTVLRRAHEPALRMAEAKERIVAAPAVTVAKANARSRVHRRAYLDYVGVKRYDDRGLPHGEVRFVGLFTAEAYDQPASAVPLLREKLAKVFDRAKVAPGSHNEKRLKNILENHPRDELFQVTEDELLDQALGILHLYDRPRVGLFERRDPFDRFASVLLFLPRDRYTSDLEARAGRILAGAYGGHVSASYPSFSDGALARVHYIVGFTPGQHAWPDLKAVEAEIAEAARTWEDRFEEAVRAQGATQGREPEDLAQVLLRYRPAFPAGYRDRFDAAEALADLAVIEAMGAAETIRVRAYRTAKDNPLQFRFKIYRAGEPAALADVLPILDNMGLKALAEAGFPVSPGGGAPVWVHDFEIEDPRGEHLVFAEIKQAFEDAVVAVWCGQTENDGFNRLVLELSMPWREAALVRALARFRQQSGLDPSQRVQEEALAAHPEVTRLILALFEARFDPAAKGDLDARKAATERLMGEITDALQAVESLDHDRVLRRLAMLVAAIQRTNFYQPGADGAPKPYISFKVASGQLADLPAPKPFREIFVWSVGVEGVHLRFGPVARGGLRWSDRRDDFRTEVLGLVKAQQVKNAVIVPVGSKGGFFPKMLPKGGSPDAVRAEGVRAYKIFLQGLLDITDNLTPAGNVTHPKSVVVHDGDDPYLVVAADKGTATFSDIANGLAEDYGFWLGDAFASGGSAGYDHKAMAITSRGAWEAVKRHFRELGKDIQAEPFTCVGVGDMSGDVFGNGMLLSKQTRLMAAFDHRHIFLDPDPDPAKSWSERKRLFDLPRSSWDDYDRKLISKGGGVFPRTQKSIPLSAEVRKLLDVSAEAMAPAELINAILKAPVELLFLGGIGTYVKAKSEANADVGDKANDAVRVNGADLRVQVVGEGANLGVTQAGRIEFAKLGGHIETDAIDNSAGVDTSDHEVNIKILTGGLERTGTLDRKKRDALLQSMTDEVAEHVLAHNSDQTLALSLLQMDAPGELEPHARFMAELEAAGRLDRAVEGLPDAAALAERRQAGQGLTRPELAVLLAYGKLELKRELVASDLPDDPFYEGVLEDYFPKPLRKYAEPMRRHRLRREIIATVIANDIVNRCGPSFPSRLMAAAGCDVRAFAAGYEAAKAVLELDAQWAAVDALDNRIPAAGQLALYRRLAAALRGATFWLARRAMRENLDVAALVERYAAGFKRLRGLMPGVASPIEQRAIATRTRQLAEAGAPEACAEGAAIVQSLTTAADLVDLAEASSWSLPAVARLYHAAGAAFGFDRLRAAAAGFAVGDSFERTALRRLLEDLLAEQAVLTRAVMEHAGSQKAGEDAERARAAVEEWAGLRRDKAEAARRTVDEIEQAGGAWSFAKLTIANAALRELAEERGRRRK</sequence>
<dbReference type="Pfam" id="PF21079">
    <property type="entry name" value="GDH_HM2"/>
    <property type="match status" value="1"/>
</dbReference>
<feature type="domain" description="NAD-glutamate dehydrogenase ACT3" evidence="6">
    <location>
        <begin position="543"/>
        <end position="617"/>
    </location>
</feature>
<dbReference type="InterPro" id="IPR028971">
    <property type="entry name" value="NAD-GDH_cat"/>
</dbReference>
<feature type="domain" description="NAD-glutamate dehydrogenase N-terminal ACT1" evidence="4">
    <location>
        <begin position="30"/>
        <end position="155"/>
    </location>
</feature>
<evidence type="ECO:0000259" key="3">
    <source>
        <dbReference type="Pfam" id="PF21074"/>
    </source>
</evidence>
<feature type="domain" description="NAD-glutamate dehydrogenase ACT2" evidence="5">
    <location>
        <begin position="394"/>
        <end position="482"/>
    </location>
</feature>
<dbReference type="SUPFAM" id="SSF51735">
    <property type="entry name" value="NAD(P)-binding Rossmann-fold domains"/>
    <property type="match status" value="1"/>
</dbReference>
<evidence type="ECO:0000313" key="8">
    <source>
        <dbReference type="Proteomes" id="UP000249254"/>
    </source>
</evidence>
<dbReference type="Pfam" id="PF21073">
    <property type="entry name" value="GDH_HM1"/>
    <property type="match status" value="1"/>
</dbReference>
<evidence type="ECO:0000259" key="5">
    <source>
        <dbReference type="Pfam" id="PF21076"/>
    </source>
</evidence>
<dbReference type="GO" id="GO:0006538">
    <property type="term" value="P:L-glutamate catabolic process"/>
    <property type="evidence" value="ECO:0007669"/>
    <property type="project" value="InterPro"/>
</dbReference>
<dbReference type="InterPro" id="IPR024727">
    <property type="entry name" value="NAD_Glu_DH_N_ACT1"/>
</dbReference>
<organism evidence="7 8">
    <name type="scientific">Phenylobacterium soli</name>
    <dbReference type="NCBI Taxonomy" id="2170551"/>
    <lineage>
        <taxon>Bacteria</taxon>
        <taxon>Pseudomonadati</taxon>
        <taxon>Pseudomonadota</taxon>
        <taxon>Alphaproteobacteria</taxon>
        <taxon>Caulobacterales</taxon>
        <taxon>Caulobacteraceae</taxon>
        <taxon>Phenylobacterium</taxon>
    </lineage>
</organism>
<dbReference type="Gene3D" id="3.40.50.720">
    <property type="entry name" value="NAD(P)-binding Rossmann-like Domain"/>
    <property type="match status" value="1"/>
</dbReference>
<dbReference type="InterPro" id="IPR036291">
    <property type="entry name" value="NAD(P)-bd_dom_sf"/>
</dbReference>
<dbReference type="Pfam" id="PF21076">
    <property type="entry name" value="GDH_ACT2"/>
    <property type="match status" value="1"/>
</dbReference>
<dbReference type="InterPro" id="IPR049064">
    <property type="entry name" value="NAD_Glu_DH_ACT3"/>
</dbReference>
<dbReference type="GO" id="GO:0004352">
    <property type="term" value="F:glutamate dehydrogenase (NAD+) activity"/>
    <property type="evidence" value="ECO:0007669"/>
    <property type="project" value="InterPro"/>
</dbReference>
<feature type="domain" description="NAD-glutamate dehydrogenase catalytic" evidence="2">
    <location>
        <begin position="721"/>
        <end position="1217"/>
    </location>
</feature>
<dbReference type="Pfam" id="PF21077">
    <property type="entry name" value="GDH_ACT3"/>
    <property type="match status" value="1"/>
</dbReference>
<dbReference type="Proteomes" id="UP000249254">
    <property type="component" value="Unassembled WGS sequence"/>
</dbReference>
<keyword evidence="1" id="KW-0560">Oxidoreductase</keyword>
<dbReference type="InterPro" id="IPR049059">
    <property type="entry name" value="NAD_Glu_DH_HM1"/>
</dbReference>
<dbReference type="PANTHER" id="PTHR43403">
    <property type="entry name" value="NAD-SPECIFIC GLUTAMATE DEHYDROGENASE"/>
    <property type="match status" value="1"/>
</dbReference>
<dbReference type="Pfam" id="PF21078">
    <property type="entry name" value="GDH_HM3"/>
    <property type="match status" value="1"/>
</dbReference>
<dbReference type="InterPro" id="IPR046346">
    <property type="entry name" value="Aminoacid_DH-like_N_sf"/>
</dbReference>
<dbReference type="GO" id="GO:0004069">
    <property type="term" value="F:L-aspartate:2-oxoglutarate aminotransferase activity"/>
    <property type="evidence" value="ECO:0007669"/>
    <property type="project" value="InterPro"/>
</dbReference>
<dbReference type="PIRSF" id="PIRSF036761">
    <property type="entry name" value="GDH_Mll4104"/>
    <property type="match status" value="1"/>
</dbReference>
<dbReference type="InterPro" id="IPR048381">
    <property type="entry name" value="GDH_C"/>
</dbReference>
<feature type="domain" description="NAD-specific glutamate dehydrogenase C-terminal" evidence="3">
    <location>
        <begin position="1262"/>
        <end position="1606"/>
    </location>
</feature>
<dbReference type="Pfam" id="PF21074">
    <property type="entry name" value="GDH_C"/>
    <property type="match status" value="1"/>
</dbReference>
<evidence type="ECO:0000313" key="7">
    <source>
        <dbReference type="EMBL" id="RAK53562.1"/>
    </source>
</evidence>
<dbReference type="OrthoDB" id="9758052at2"/>
<dbReference type="InterPro" id="IPR049058">
    <property type="entry name" value="NAD_Glu_DH_HM2"/>
</dbReference>
<dbReference type="PANTHER" id="PTHR43403:SF1">
    <property type="entry name" value="NAD-SPECIFIC GLUTAMATE DEHYDROGENASE"/>
    <property type="match status" value="1"/>
</dbReference>
<evidence type="ECO:0000259" key="2">
    <source>
        <dbReference type="Pfam" id="PF05088"/>
    </source>
</evidence>
<dbReference type="Pfam" id="PF05088">
    <property type="entry name" value="Bac_GDH_CD"/>
    <property type="match status" value="1"/>
</dbReference>
<dbReference type="EMBL" id="QFYQ01000001">
    <property type="protein sequence ID" value="RAK53562.1"/>
    <property type="molecule type" value="Genomic_DNA"/>
</dbReference>
<reference evidence="8" key="1">
    <citation type="submission" date="2018-05" db="EMBL/GenBank/DDBJ databases">
        <authorList>
            <person name="Li X."/>
        </authorList>
    </citation>
    <scope>NUCLEOTIDE SEQUENCE [LARGE SCALE GENOMIC DNA]</scope>
    <source>
        <strain evidence="8">LX32</strain>
    </source>
</reference>
<dbReference type="InterPro" id="IPR049062">
    <property type="entry name" value="NAD_Glu_DH_ACT2"/>
</dbReference>